<sequence length="95" mass="10893">MSRLRGVEQEECVRCAELEARFRDPSTVNPGAYLYGWATHQLDDHDAKPEPLADCPECVKYSTGPGTVRAQVWERWALTHYMQCVLAPYWKPPGR</sequence>
<dbReference type="Proteomes" id="UP000199323">
    <property type="component" value="Unassembled WGS sequence"/>
</dbReference>
<organism evidence="1 2">
    <name type="scientific">Actinacidiphila alni</name>
    <dbReference type="NCBI Taxonomy" id="380248"/>
    <lineage>
        <taxon>Bacteria</taxon>
        <taxon>Bacillati</taxon>
        <taxon>Actinomycetota</taxon>
        <taxon>Actinomycetes</taxon>
        <taxon>Kitasatosporales</taxon>
        <taxon>Streptomycetaceae</taxon>
        <taxon>Actinacidiphila</taxon>
    </lineage>
</organism>
<keyword evidence="2" id="KW-1185">Reference proteome</keyword>
<dbReference type="RefSeq" id="WP_093714692.1">
    <property type="nucleotide sequence ID" value="NZ_FONG01000010.1"/>
</dbReference>
<dbReference type="OrthoDB" id="4243272at2"/>
<gene>
    <name evidence="1" type="ORF">SAMN05216251_110104</name>
</gene>
<evidence type="ECO:0000313" key="2">
    <source>
        <dbReference type="Proteomes" id="UP000199323"/>
    </source>
</evidence>
<dbReference type="EMBL" id="FONG01000010">
    <property type="protein sequence ID" value="SFF25102.1"/>
    <property type="molecule type" value="Genomic_DNA"/>
</dbReference>
<name>A0A1I2H5Z9_9ACTN</name>
<evidence type="ECO:0000313" key="1">
    <source>
        <dbReference type="EMBL" id="SFF25102.1"/>
    </source>
</evidence>
<dbReference type="STRING" id="380248.SAMN05216251_110104"/>
<dbReference type="AlphaFoldDB" id="A0A1I2H5Z9"/>
<protein>
    <submittedName>
        <fullName evidence="1">Uncharacterized protein</fullName>
    </submittedName>
</protein>
<proteinExistence type="predicted"/>
<accession>A0A1I2H5Z9</accession>
<reference evidence="1 2" key="1">
    <citation type="submission" date="2016-10" db="EMBL/GenBank/DDBJ databases">
        <authorList>
            <person name="de Groot N.N."/>
        </authorList>
    </citation>
    <scope>NUCLEOTIDE SEQUENCE [LARGE SCALE GENOMIC DNA]</scope>
    <source>
        <strain evidence="1 2">CGMCC 4.3510</strain>
    </source>
</reference>